<dbReference type="GO" id="GO:0003999">
    <property type="term" value="F:adenine phosphoribosyltransferase activity"/>
    <property type="evidence" value="ECO:0007669"/>
    <property type="project" value="UniProtKB-EC"/>
</dbReference>
<dbReference type="InterPro" id="IPR029057">
    <property type="entry name" value="PRTase-like"/>
</dbReference>
<evidence type="ECO:0000256" key="10">
    <source>
        <dbReference type="ARBA" id="ARBA00022679"/>
    </source>
</evidence>
<dbReference type="HAMAP" id="MF_00004">
    <property type="entry name" value="Aden_phosphoribosyltr"/>
    <property type="match status" value="1"/>
</dbReference>
<dbReference type="GO" id="GO:0006166">
    <property type="term" value="P:purine ribonucleoside salvage"/>
    <property type="evidence" value="ECO:0007669"/>
    <property type="project" value="UniProtKB-KW"/>
</dbReference>
<dbReference type="GO" id="GO:0002055">
    <property type="term" value="F:adenine binding"/>
    <property type="evidence" value="ECO:0007669"/>
    <property type="project" value="TreeGrafter"/>
</dbReference>
<dbReference type="CDD" id="cd06223">
    <property type="entry name" value="PRTases_typeI"/>
    <property type="match status" value="1"/>
</dbReference>
<dbReference type="NCBIfam" id="NF002636">
    <property type="entry name" value="PRK02304.1-5"/>
    <property type="match status" value="1"/>
</dbReference>
<dbReference type="UniPathway" id="UPA00588">
    <property type="reaction ID" value="UER00646"/>
</dbReference>
<sequence length="230" mass="25948">MYQFDHHMEVNIIYVCKAIAYYSFNLIFQSRQNVMLFCKAPYQINWKEIAQQKKMEDKNKLDRVKARIDAIPDFPKPGILFRDIFPVLSDHGAFSDLIDLMTSHVKSLSVDVVIGLDARGFLLGPIIAQNLQLPFVPIRKKGKLPGKTIQVEYKLEYGSDIFELQVDSVKEGQRIVIVDDLLATGGTMSAACQLVTKANATTVECLVVIELKDLDGRSKVPSKVHSLVEY</sequence>
<feature type="domain" description="Phosphoribosyltransferase" evidence="12">
    <location>
        <begin position="96"/>
        <end position="210"/>
    </location>
</feature>
<evidence type="ECO:0000256" key="9">
    <source>
        <dbReference type="ARBA" id="ARBA00022676"/>
    </source>
</evidence>
<dbReference type="GO" id="GO:0006168">
    <property type="term" value="P:adenine salvage"/>
    <property type="evidence" value="ECO:0007669"/>
    <property type="project" value="InterPro"/>
</dbReference>
<gene>
    <name evidence="13" type="ORF">EB796_019491</name>
</gene>
<keyword evidence="9" id="KW-0328">Glycosyltransferase</keyword>
<dbReference type="GO" id="GO:0016208">
    <property type="term" value="F:AMP binding"/>
    <property type="evidence" value="ECO:0007669"/>
    <property type="project" value="TreeGrafter"/>
</dbReference>
<dbReference type="FunFam" id="3.40.50.2020:FF:000021">
    <property type="entry name" value="Adenine phosphoribosyltransferase"/>
    <property type="match status" value="1"/>
</dbReference>
<keyword evidence="10" id="KW-0808">Transferase</keyword>
<evidence type="ECO:0000256" key="11">
    <source>
        <dbReference type="ARBA" id="ARBA00022726"/>
    </source>
</evidence>
<dbReference type="GO" id="GO:0044209">
    <property type="term" value="P:AMP salvage"/>
    <property type="evidence" value="ECO:0007669"/>
    <property type="project" value="UniProtKB-UniPathway"/>
</dbReference>
<comment type="similarity">
    <text evidence="5">Belongs to the purine/pyrimidine phosphoribosyltransferase family.</text>
</comment>
<evidence type="ECO:0000256" key="6">
    <source>
        <dbReference type="ARBA" id="ARBA00011893"/>
    </source>
</evidence>
<protein>
    <recommendedName>
        <fullName evidence="7">Adenine phosphoribosyltransferase</fullName>
        <ecNumber evidence="6">2.4.2.7</ecNumber>
    </recommendedName>
</protein>
<proteinExistence type="inferred from homology"/>
<evidence type="ECO:0000256" key="5">
    <source>
        <dbReference type="ARBA" id="ARBA00008391"/>
    </source>
</evidence>
<comment type="catalytic activity">
    <reaction evidence="1">
        <text>AMP + diphosphate = 5-phospho-alpha-D-ribose 1-diphosphate + adenine</text>
        <dbReference type="Rhea" id="RHEA:16609"/>
        <dbReference type="ChEBI" id="CHEBI:16708"/>
        <dbReference type="ChEBI" id="CHEBI:33019"/>
        <dbReference type="ChEBI" id="CHEBI:58017"/>
        <dbReference type="ChEBI" id="CHEBI:456215"/>
        <dbReference type="EC" id="2.4.2.7"/>
    </reaction>
</comment>
<dbReference type="Proteomes" id="UP000593567">
    <property type="component" value="Unassembled WGS sequence"/>
</dbReference>
<evidence type="ECO:0000259" key="12">
    <source>
        <dbReference type="Pfam" id="PF00156"/>
    </source>
</evidence>
<dbReference type="EC" id="2.4.2.7" evidence="6"/>
<evidence type="ECO:0000313" key="13">
    <source>
        <dbReference type="EMBL" id="KAF6022201.1"/>
    </source>
</evidence>
<comment type="caution">
    <text evidence="13">The sequence shown here is derived from an EMBL/GenBank/DDBJ whole genome shotgun (WGS) entry which is preliminary data.</text>
</comment>
<name>A0A7J7J9F6_BUGNE</name>
<dbReference type="InterPro" id="IPR050054">
    <property type="entry name" value="UPRTase/APRTase"/>
</dbReference>
<evidence type="ECO:0000256" key="4">
    <source>
        <dbReference type="ARBA" id="ARBA00004659"/>
    </source>
</evidence>
<comment type="pathway">
    <text evidence="4">Purine metabolism; AMP biosynthesis via salvage pathway; AMP from adenine: step 1/1.</text>
</comment>
<dbReference type="Gene3D" id="3.40.50.2020">
    <property type="match status" value="1"/>
</dbReference>
<dbReference type="InterPro" id="IPR000836">
    <property type="entry name" value="PRTase_dom"/>
</dbReference>
<dbReference type="OrthoDB" id="363185at2759"/>
<dbReference type="PANTHER" id="PTHR32315">
    <property type="entry name" value="ADENINE PHOSPHORIBOSYLTRANSFERASE"/>
    <property type="match status" value="1"/>
</dbReference>
<evidence type="ECO:0000256" key="8">
    <source>
        <dbReference type="ARBA" id="ARBA00022490"/>
    </source>
</evidence>
<comment type="subcellular location">
    <subcellularLocation>
        <location evidence="3">Cytoplasm</location>
    </subcellularLocation>
</comment>
<reference evidence="13" key="1">
    <citation type="submission" date="2020-06" db="EMBL/GenBank/DDBJ databases">
        <title>Draft genome of Bugula neritina, a colonial animal packing powerful symbionts and potential medicines.</title>
        <authorList>
            <person name="Rayko M."/>
        </authorList>
    </citation>
    <scope>NUCLEOTIDE SEQUENCE [LARGE SCALE GENOMIC DNA]</scope>
    <source>
        <strain evidence="13">Kwan_BN1</strain>
    </source>
</reference>
<comment type="function">
    <text evidence="2">Catalyzes a salvage reaction resulting in the formation of AMP, that is energically less costly than de novo synthesis.</text>
</comment>
<dbReference type="SUPFAM" id="SSF53271">
    <property type="entry name" value="PRTase-like"/>
    <property type="match status" value="1"/>
</dbReference>
<evidence type="ECO:0000256" key="1">
    <source>
        <dbReference type="ARBA" id="ARBA00000868"/>
    </source>
</evidence>
<dbReference type="PANTHER" id="PTHR32315:SF3">
    <property type="entry name" value="ADENINE PHOSPHORIBOSYLTRANSFERASE"/>
    <property type="match status" value="1"/>
</dbReference>
<accession>A0A7J7J9F6</accession>
<keyword evidence="14" id="KW-1185">Reference proteome</keyword>
<evidence type="ECO:0000256" key="2">
    <source>
        <dbReference type="ARBA" id="ARBA00003968"/>
    </source>
</evidence>
<evidence type="ECO:0000313" key="14">
    <source>
        <dbReference type="Proteomes" id="UP000593567"/>
    </source>
</evidence>
<evidence type="ECO:0000256" key="3">
    <source>
        <dbReference type="ARBA" id="ARBA00004496"/>
    </source>
</evidence>
<keyword evidence="8" id="KW-0963">Cytoplasm</keyword>
<dbReference type="GO" id="GO:0005737">
    <property type="term" value="C:cytoplasm"/>
    <property type="evidence" value="ECO:0007669"/>
    <property type="project" value="UniProtKB-SubCell"/>
</dbReference>
<dbReference type="NCBIfam" id="NF002634">
    <property type="entry name" value="PRK02304.1-3"/>
    <property type="match status" value="1"/>
</dbReference>
<dbReference type="Pfam" id="PF00156">
    <property type="entry name" value="Pribosyltran"/>
    <property type="match status" value="1"/>
</dbReference>
<dbReference type="InterPro" id="IPR005764">
    <property type="entry name" value="Ade_phspho_trans"/>
</dbReference>
<dbReference type="EMBL" id="VXIV02002882">
    <property type="protein sequence ID" value="KAF6022201.1"/>
    <property type="molecule type" value="Genomic_DNA"/>
</dbReference>
<dbReference type="AlphaFoldDB" id="A0A7J7J9F6"/>
<dbReference type="NCBIfam" id="TIGR01090">
    <property type="entry name" value="apt"/>
    <property type="match status" value="1"/>
</dbReference>
<organism evidence="13 14">
    <name type="scientific">Bugula neritina</name>
    <name type="common">Brown bryozoan</name>
    <name type="synonym">Sertularia neritina</name>
    <dbReference type="NCBI Taxonomy" id="10212"/>
    <lineage>
        <taxon>Eukaryota</taxon>
        <taxon>Metazoa</taxon>
        <taxon>Spiralia</taxon>
        <taxon>Lophotrochozoa</taxon>
        <taxon>Bryozoa</taxon>
        <taxon>Gymnolaemata</taxon>
        <taxon>Cheilostomatida</taxon>
        <taxon>Flustrina</taxon>
        <taxon>Buguloidea</taxon>
        <taxon>Bugulidae</taxon>
        <taxon>Bugula</taxon>
    </lineage>
</organism>
<evidence type="ECO:0000256" key="7">
    <source>
        <dbReference type="ARBA" id="ARBA00017366"/>
    </source>
</evidence>
<keyword evidence="11" id="KW-0660">Purine salvage</keyword>